<evidence type="ECO:0000259" key="1">
    <source>
        <dbReference type="Pfam" id="PF20091"/>
    </source>
</evidence>
<dbReference type="AlphaFoldDB" id="A0A427Y4Y6"/>
<accession>A0A427Y4Y6</accession>
<dbReference type="RefSeq" id="XP_028478934.1">
    <property type="nucleotide sequence ID" value="XM_028619962.1"/>
</dbReference>
<comment type="caution">
    <text evidence="2">The sequence shown here is derived from an EMBL/GenBank/DDBJ whole genome shotgun (WGS) entry which is preliminary data.</text>
</comment>
<feature type="domain" description="Alpha/beta hydrolase" evidence="1">
    <location>
        <begin position="38"/>
        <end position="242"/>
    </location>
</feature>
<dbReference type="InterPro" id="IPR045394">
    <property type="entry name" value="Abhydrolase_dom"/>
</dbReference>
<evidence type="ECO:0000313" key="2">
    <source>
        <dbReference type="EMBL" id="RSH86149.1"/>
    </source>
</evidence>
<feature type="domain" description="Alpha/beta hydrolase" evidence="1">
    <location>
        <begin position="252"/>
        <end position="302"/>
    </location>
</feature>
<name>A0A427Y4Y6_9TREE</name>
<dbReference type="GeneID" id="39588923"/>
<evidence type="ECO:0000313" key="3">
    <source>
        <dbReference type="Proteomes" id="UP000279236"/>
    </source>
</evidence>
<sequence>MTIATDSLSQPISLPTVTYLPATVDSAPTILEPYHVDLLPEYDYEQREYLVSGTAVGAPFCTRLLLRCPRDVGKFSGLVVTETSHIWSGTSVWRASNRWIMRNGHAWMEVDSQSPVAIGVVKASNPNRYQTMTFLPGPLAKDFKDNIPFTPNPTRQTLEDEYTKFMEQWWAATPQSPEVLVAASAAVRSGEMGLRATRVFLSGISQTGGVTRRFITHSSHLRLPDGGDPYNALIPAASGGPALPDPSPGVKVIELLGSEWKFSQDRLRQLYGTVANYRHQAGVAIGHQVAQGFLLPCDAETLRLETVEKVQF</sequence>
<reference evidence="2 3" key="1">
    <citation type="submission" date="2018-11" db="EMBL/GenBank/DDBJ databases">
        <title>Genome sequence of Apiotrichum porosum DSM 27194.</title>
        <authorList>
            <person name="Aliyu H."/>
            <person name="Gorte O."/>
            <person name="Ochsenreither K."/>
        </authorList>
    </citation>
    <scope>NUCLEOTIDE SEQUENCE [LARGE SCALE GENOMIC DNA]</scope>
    <source>
        <strain evidence="2 3">DSM 27194</strain>
    </source>
</reference>
<dbReference type="Pfam" id="PF20091">
    <property type="entry name" value="Abhydrolase_10"/>
    <property type="match status" value="2"/>
</dbReference>
<protein>
    <recommendedName>
        <fullName evidence="1">Alpha/beta hydrolase domain-containing protein</fullName>
    </recommendedName>
</protein>
<dbReference type="OrthoDB" id="30881at2759"/>
<proteinExistence type="predicted"/>
<organism evidence="2 3">
    <name type="scientific">Apiotrichum porosum</name>
    <dbReference type="NCBI Taxonomy" id="105984"/>
    <lineage>
        <taxon>Eukaryota</taxon>
        <taxon>Fungi</taxon>
        <taxon>Dikarya</taxon>
        <taxon>Basidiomycota</taxon>
        <taxon>Agaricomycotina</taxon>
        <taxon>Tremellomycetes</taxon>
        <taxon>Trichosporonales</taxon>
        <taxon>Trichosporonaceae</taxon>
        <taxon>Apiotrichum</taxon>
    </lineage>
</organism>
<dbReference type="STRING" id="105984.A0A427Y4Y6"/>
<dbReference type="Proteomes" id="UP000279236">
    <property type="component" value="Unassembled WGS sequence"/>
</dbReference>
<gene>
    <name evidence="2" type="ORF">EHS24_004380</name>
</gene>
<dbReference type="EMBL" id="RSCE01000002">
    <property type="protein sequence ID" value="RSH86149.1"/>
    <property type="molecule type" value="Genomic_DNA"/>
</dbReference>
<keyword evidence="3" id="KW-1185">Reference proteome</keyword>